<keyword evidence="6" id="KW-1185">Reference proteome</keyword>
<dbReference type="PANTHER" id="PTHR42107">
    <property type="entry name" value="YALI0D24453P"/>
    <property type="match status" value="1"/>
</dbReference>
<evidence type="ECO:0000256" key="3">
    <source>
        <dbReference type="SAM" id="MobiDB-lite"/>
    </source>
</evidence>
<evidence type="ECO:0000256" key="1">
    <source>
        <dbReference type="ARBA" id="ARBA00004123"/>
    </source>
</evidence>
<dbReference type="InterPro" id="IPR028942">
    <property type="entry name" value="WHIM1_dom"/>
</dbReference>
<proteinExistence type="predicted"/>
<evidence type="ECO:0000313" key="5">
    <source>
        <dbReference type="EMBL" id="EXX67928.1"/>
    </source>
</evidence>
<feature type="compositionally biased region" description="Polar residues" evidence="3">
    <location>
        <begin position="315"/>
        <end position="328"/>
    </location>
</feature>
<comment type="subcellular location">
    <subcellularLocation>
        <location evidence="1">Nucleus</location>
    </subcellularLocation>
</comment>
<dbReference type="STRING" id="1432141.A0A015MM72"/>
<feature type="compositionally biased region" description="Low complexity" evidence="3">
    <location>
        <begin position="297"/>
        <end position="313"/>
    </location>
</feature>
<dbReference type="PANTHER" id="PTHR42107:SF1">
    <property type="entry name" value="WHIM1 DOMAIN-CONTAINING PROTEIN"/>
    <property type="match status" value="1"/>
</dbReference>
<protein>
    <recommendedName>
        <fullName evidence="4">WHIM1 domain-containing protein</fullName>
    </recommendedName>
</protein>
<name>A0A015MM72_RHIIW</name>
<feature type="region of interest" description="Disordered" evidence="3">
    <location>
        <begin position="410"/>
        <end position="432"/>
    </location>
</feature>
<evidence type="ECO:0000256" key="2">
    <source>
        <dbReference type="ARBA" id="ARBA00023242"/>
    </source>
</evidence>
<dbReference type="HOGENOM" id="CLU_634832_0_0_1"/>
<evidence type="ECO:0000313" key="6">
    <source>
        <dbReference type="Proteomes" id="UP000022910"/>
    </source>
</evidence>
<dbReference type="OMA" id="HYGPQDI"/>
<dbReference type="OrthoDB" id="349045at2759"/>
<dbReference type="Proteomes" id="UP000022910">
    <property type="component" value="Unassembled WGS sequence"/>
</dbReference>
<keyword evidence="2" id="KW-0539">Nucleus</keyword>
<feature type="domain" description="WHIM1" evidence="4">
    <location>
        <begin position="106"/>
        <end position="146"/>
    </location>
</feature>
<gene>
    <name evidence="5" type="ORF">RirG_109820</name>
</gene>
<organism evidence="5 6">
    <name type="scientific">Rhizophagus irregularis (strain DAOM 197198w)</name>
    <name type="common">Glomus intraradices</name>
    <dbReference type="NCBI Taxonomy" id="1432141"/>
    <lineage>
        <taxon>Eukaryota</taxon>
        <taxon>Fungi</taxon>
        <taxon>Fungi incertae sedis</taxon>
        <taxon>Mucoromycota</taxon>
        <taxon>Glomeromycotina</taxon>
        <taxon>Glomeromycetes</taxon>
        <taxon>Glomerales</taxon>
        <taxon>Glomeraceae</taxon>
        <taxon>Rhizophagus</taxon>
    </lineage>
</organism>
<dbReference type="Pfam" id="PF15612">
    <property type="entry name" value="WHIM1"/>
    <property type="match status" value="1"/>
</dbReference>
<evidence type="ECO:0000259" key="4">
    <source>
        <dbReference type="Pfam" id="PF15612"/>
    </source>
</evidence>
<dbReference type="AlphaFoldDB" id="A0A015MM72"/>
<reference evidence="5 6" key="1">
    <citation type="submission" date="2014-02" db="EMBL/GenBank/DDBJ databases">
        <title>Single nucleus genome sequencing reveals high similarity among nuclei of an endomycorrhizal fungus.</title>
        <authorList>
            <person name="Lin K."/>
            <person name="Geurts R."/>
            <person name="Zhang Z."/>
            <person name="Limpens E."/>
            <person name="Saunders D.G."/>
            <person name="Mu D."/>
            <person name="Pang E."/>
            <person name="Cao H."/>
            <person name="Cha H."/>
            <person name="Lin T."/>
            <person name="Zhou Q."/>
            <person name="Shang Y."/>
            <person name="Li Y."/>
            <person name="Ivanov S."/>
            <person name="Sharma T."/>
            <person name="Velzen R.V."/>
            <person name="Ruijter N.D."/>
            <person name="Aanen D.K."/>
            <person name="Win J."/>
            <person name="Kamoun S."/>
            <person name="Bisseling T."/>
            <person name="Huang S."/>
        </authorList>
    </citation>
    <scope>NUCLEOTIDE SEQUENCE [LARGE SCALE GENOMIC DNA]</scope>
    <source>
        <strain evidence="6">DAOM197198w</strain>
    </source>
</reference>
<feature type="region of interest" description="Disordered" evidence="3">
    <location>
        <begin position="280"/>
        <end position="388"/>
    </location>
</feature>
<feature type="compositionally biased region" description="Basic and acidic residues" evidence="3">
    <location>
        <begin position="330"/>
        <end position="350"/>
    </location>
</feature>
<dbReference type="EMBL" id="JEMT01017481">
    <property type="protein sequence ID" value="EXX67928.1"/>
    <property type="molecule type" value="Genomic_DNA"/>
</dbReference>
<dbReference type="GO" id="GO:0005634">
    <property type="term" value="C:nucleus"/>
    <property type="evidence" value="ECO:0007669"/>
    <property type="project" value="UniProtKB-SubCell"/>
</dbReference>
<sequence>MSTTSETNTTMENELKVRSMKETCYIVAFCDKFKSVLKGIEFWPEELERSIAAEYENDLIENLHCTFLNNCCLNRKKLIERSRWQKLLSDTIDQKIKKGYHFYKDFNPLRRVKSYYELSVEDKVLILNKLITWQLQDNPTIHKMVEFEYRNGKKNEENAFEVKPYGIDRRGRKYYYFGYGARLYRETILKGKGKSKQAKVIWEAITTTVEDVENYINNPKEIKPSAKLDKDLYKRLVEELIPEVKKTIQLKEKRDARKARQEKLAQRVALLHANSEIVASRTRSGTRRATRINYAESSASSGASVSRRGSLSLQDDATPTTSHYATRSRTVREVEKRKYEEVAQDHDSDNGTRSSSSTKSSKKSKVSTDLSSVSNGARMSRTTSVVSVGSAATANSIFFRADYESPEFREVFGSEAGTDLSDPGSDAMDEDL</sequence>
<comment type="caution">
    <text evidence="5">The sequence shown here is derived from an EMBL/GenBank/DDBJ whole genome shotgun (WGS) entry which is preliminary data.</text>
</comment>
<accession>A0A015MM72</accession>
<feature type="compositionally biased region" description="Polar residues" evidence="3">
    <location>
        <begin position="375"/>
        <end position="388"/>
    </location>
</feature>